<feature type="non-terminal residue" evidence="1">
    <location>
        <position position="1"/>
    </location>
</feature>
<feature type="non-terminal residue" evidence="1">
    <location>
        <position position="56"/>
    </location>
</feature>
<dbReference type="AlphaFoldDB" id="A0AA38GP84"/>
<comment type="caution">
    <text evidence="1">The sequence shown here is derived from an EMBL/GenBank/DDBJ whole genome shotgun (WGS) entry which is preliminary data.</text>
</comment>
<reference evidence="1 2" key="1">
    <citation type="journal article" date="2021" name="Nat. Plants">
        <title>The Taxus genome provides insights into paclitaxel biosynthesis.</title>
        <authorList>
            <person name="Xiong X."/>
            <person name="Gou J."/>
            <person name="Liao Q."/>
            <person name="Li Y."/>
            <person name="Zhou Q."/>
            <person name="Bi G."/>
            <person name="Li C."/>
            <person name="Du R."/>
            <person name="Wang X."/>
            <person name="Sun T."/>
            <person name="Guo L."/>
            <person name="Liang H."/>
            <person name="Lu P."/>
            <person name="Wu Y."/>
            <person name="Zhang Z."/>
            <person name="Ro D.K."/>
            <person name="Shang Y."/>
            <person name="Huang S."/>
            <person name="Yan J."/>
        </authorList>
    </citation>
    <scope>NUCLEOTIDE SEQUENCE [LARGE SCALE GENOMIC DNA]</scope>
    <source>
        <strain evidence="1">Ta-2019</strain>
    </source>
</reference>
<proteinExistence type="predicted"/>
<keyword evidence="2" id="KW-1185">Reference proteome</keyword>
<evidence type="ECO:0000313" key="2">
    <source>
        <dbReference type="Proteomes" id="UP000824469"/>
    </source>
</evidence>
<gene>
    <name evidence="1" type="ORF">KI387_006549</name>
</gene>
<sequence length="56" mass="6642">PEEEADEELEELSGSHVHFLTTEAIDEEYYYEEIIVEMSNESYVVMTHDKMSKKEK</sequence>
<name>A0AA38GP84_TAXCH</name>
<organism evidence="1 2">
    <name type="scientific">Taxus chinensis</name>
    <name type="common">Chinese yew</name>
    <name type="synonym">Taxus wallichiana var. chinensis</name>
    <dbReference type="NCBI Taxonomy" id="29808"/>
    <lineage>
        <taxon>Eukaryota</taxon>
        <taxon>Viridiplantae</taxon>
        <taxon>Streptophyta</taxon>
        <taxon>Embryophyta</taxon>
        <taxon>Tracheophyta</taxon>
        <taxon>Spermatophyta</taxon>
        <taxon>Pinopsida</taxon>
        <taxon>Pinidae</taxon>
        <taxon>Conifers II</taxon>
        <taxon>Cupressales</taxon>
        <taxon>Taxaceae</taxon>
        <taxon>Taxus</taxon>
    </lineage>
</organism>
<dbReference type="Proteomes" id="UP000824469">
    <property type="component" value="Unassembled WGS sequence"/>
</dbReference>
<dbReference type="EMBL" id="JAHRHJ020000002">
    <property type="protein sequence ID" value="KAH9326371.1"/>
    <property type="molecule type" value="Genomic_DNA"/>
</dbReference>
<evidence type="ECO:0000313" key="1">
    <source>
        <dbReference type="EMBL" id="KAH9326371.1"/>
    </source>
</evidence>
<accession>A0AA38GP84</accession>
<protein>
    <submittedName>
        <fullName evidence="1">Uncharacterized protein</fullName>
    </submittedName>
</protein>